<evidence type="ECO:0000313" key="2">
    <source>
        <dbReference type="Proteomes" id="UP000308197"/>
    </source>
</evidence>
<accession>A0A5C3PM84</accession>
<name>A0A5C3PM84_9APHY</name>
<dbReference type="InParanoid" id="A0A5C3PM84"/>
<sequence>MASCFASPIVLSGGTTPCSYCLLHTMGCLPFIDILTACPSCFLQLDFSLIISSFRRISLAQAGLPSVAIQRSCASAQLQSDFLFWTSIMLTVDVQSEQIPGRSTVGQMAKVSLVEHTVRTQLEVAAREQDPDTLMQATGSRRRLLMEPGGTGGGLPPDPNMWCV</sequence>
<proteinExistence type="predicted"/>
<protein>
    <submittedName>
        <fullName evidence="1">Uncharacterized protein</fullName>
    </submittedName>
</protein>
<reference evidence="1 2" key="1">
    <citation type="journal article" date="2019" name="Nat. Ecol. Evol.">
        <title>Megaphylogeny resolves global patterns of mushroom evolution.</title>
        <authorList>
            <person name="Varga T."/>
            <person name="Krizsan K."/>
            <person name="Foldi C."/>
            <person name="Dima B."/>
            <person name="Sanchez-Garcia M."/>
            <person name="Sanchez-Ramirez S."/>
            <person name="Szollosi G.J."/>
            <person name="Szarkandi J.G."/>
            <person name="Papp V."/>
            <person name="Albert L."/>
            <person name="Andreopoulos W."/>
            <person name="Angelini C."/>
            <person name="Antonin V."/>
            <person name="Barry K.W."/>
            <person name="Bougher N.L."/>
            <person name="Buchanan P."/>
            <person name="Buyck B."/>
            <person name="Bense V."/>
            <person name="Catcheside P."/>
            <person name="Chovatia M."/>
            <person name="Cooper J."/>
            <person name="Damon W."/>
            <person name="Desjardin D."/>
            <person name="Finy P."/>
            <person name="Geml J."/>
            <person name="Haridas S."/>
            <person name="Hughes K."/>
            <person name="Justo A."/>
            <person name="Karasinski D."/>
            <person name="Kautmanova I."/>
            <person name="Kiss B."/>
            <person name="Kocsube S."/>
            <person name="Kotiranta H."/>
            <person name="LaButti K.M."/>
            <person name="Lechner B.E."/>
            <person name="Liimatainen K."/>
            <person name="Lipzen A."/>
            <person name="Lukacs Z."/>
            <person name="Mihaltcheva S."/>
            <person name="Morgado L.N."/>
            <person name="Niskanen T."/>
            <person name="Noordeloos M.E."/>
            <person name="Ohm R.A."/>
            <person name="Ortiz-Santana B."/>
            <person name="Ovrebo C."/>
            <person name="Racz N."/>
            <person name="Riley R."/>
            <person name="Savchenko A."/>
            <person name="Shiryaev A."/>
            <person name="Soop K."/>
            <person name="Spirin V."/>
            <person name="Szebenyi C."/>
            <person name="Tomsovsky M."/>
            <person name="Tulloss R.E."/>
            <person name="Uehling J."/>
            <person name="Grigoriev I.V."/>
            <person name="Vagvolgyi C."/>
            <person name="Papp T."/>
            <person name="Martin F.M."/>
            <person name="Miettinen O."/>
            <person name="Hibbett D.S."/>
            <person name="Nagy L.G."/>
        </authorList>
    </citation>
    <scope>NUCLEOTIDE SEQUENCE [LARGE SCALE GENOMIC DNA]</scope>
    <source>
        <strain evidence="1 2">HHB13444</strain>
    </source>
</reference>
<evidence type="ECO:0000313" key="1">
    <source>
        <dbReference type="EMBL" id="TFK90422.1"/>
    </source>
</evidence>
<dbReference type="AlphaFoldDB" id="A0A5C3PM84"/>
<organism evidence="1 2">
    <name type="scientific">Polyporus arcularius HHB13444</name>
    <dbReference type="NCBI Taxonomy" id="1314778"/>
    <lineage>
        <taxon>Eukaryota</taxon>
        <taxon>Fungi</taxon>
        <taxon>Dikarya</taxon>
        <taxon>Basidiomycota</taxon>
        <taxon>Agaricomycotina</taxon>
        <taxon>Agaricomycetes</taxon>
        <taxon>Polyporales</taxon>
        <taxon>Polyporaceae</taxon>
        <taxon>Polyporus</taxon>
    </lineage>
</organism>
<dbReference type="EMBL" id="ML211046">
    <property type="protein sequence ID" value="TFK90422.1"/>
    <property type="molecule type" value="Genomic_DNA"/>
</dbReference>
<keyword evidence="2" id="KW-1185">Reference proteome</keyword>
<dbReference type="Proteomes" id="UP000308197">
    <property type="component" value="Unassembled WGS sequence"/>
</dbReference>
<gene>
    <name evidence="1" type="ORF">K466DRAFT_386235</name>
</gene>